<dbReference type="InterPro" id="IPR036291">
    <property type="entry name" value="NAD(P)-bd_dom_sf"/>
</dbReference>
<dbReference type="SMART" id="SM00822">
    <property type="entry name" value="PKS_KR"/>
    <property type="match status" value="1"/>
</dbReference>
<keyword evidence="3" id="KW-1185">Reference proteome</keyword>
<dbReference type="InterPro" id="IPR057326">
    <property type="entry name" value="KR_dom"/>
</dbReference>
<reference evidence="2" key="2">
    <citation type="journal article" date="2022" name="Res Sq">
        <title>Comparative Genomics Reveals Insights into the Divergent Evolution of Astigmatic Mites and Household Pest Adaptations.</title>
        <authorList>
            <person name="Xiong Q."/>
            <person name="Wan A.T.-Y."/>
            <person name="Liu X.-Y."/>
            <person name="Fung C.S.-H."/>
            <person name="Xiao X."/>
            <person name="Malainual N."/>
            <person name="Hou J."/>
            <person name="Wang L."/>
            <person name="Wang M."/>
            <person name="Yang K."/>
            <person name="Cui Y."/>
            <person name="Leung E."/>
            <person name="Nong W."/>
            <person name="Shin S.-K."/>
            <person name="Au S."/>
            <person name="Jeong K.Y."/>
            <person name="Chew F.T."/>
            <person name="Hui J."/>
            <person name="Leung T.F."/>
            <person name="Tungtrongchitr A."/>
            <person name="Zhong N."/>
            <person name="Liu Z."/>
            <person name="Tsui S."/>
        </authorList>
    </citation>
    <scope>NUCLEOTIDE SEQUENCE</scope>
    <source>
        <strain evidence="2">Derf</strain>
        <tissue evidence="2">Whole organism</tissue>
    </source>
</reference>
<dbReference type="EMBL" id="ASGP02000005">
    <property type="protein sequence ID" value="KAH9506835.1"/>
    <property type="molecule type" value="Genomic_DNA"/>
</dbReference>
<evidence type="ECO:0000313" key="3">
    <source>
        <dbReference type="Proteomes" id="UP000790347"/>
    </source>
</evidence>
<dbReference type="PRINTS" id="PR00081">
    <property type="entry name" value="GDHRDH"/>
</dbReference>
<reference evidence="2" key="1">
    <citation type="submission" date="2013-05" db="EMBL/GenBank/DDBJ databases">
        <authorList>
            <person name="Yim A.K.Y."/>
            <person name="Chan T.F."/>
            <person name="Ji K.M."/>
            <person name="Liu X.Y."/>
            <person name="Zhou J.W."/>
            <person name="Li R.Q."/>
            <person name="Yang K.Y."/>
            <person name="Li J."/>
            <person name="Li M."/>
            <person name="Law P.T.W."/>
            <person name="Wu Y.L."/>
            <person name="Cai Z.L."/>
            <person name="Qin H."/>
            <person name="Bao Y."/>
            <person name="Leung R.K.K."/>
            <person name="Ng P.K.S."/>
            <person name="Zou J."/>
            <person name="Zhong X.J."/>
            <person name="Ran P.X."/>
            <person name="Zhong N.S."/>
            <person name="Liu Z.G."/>
            <person name="Tsui S.K.W."/>
        </authorList>
    </citation>
    <scope>NUCLEOTIDE SEQUENCE</scope>
    <source>
        <strain evidence="2">Derf</strain>
        <tissue evidence="2">Whole organism</tissue>
    </source>
</reference>
<gene>
    <name evidence="2" type="ORF">DERF_011547</name>
</gene>
<sequence length="286" mass="31207">MVICCFFLQQRKNNKIHKMSIKFDYSNKVVLVTGSSSGIGESIAKRFAQLGAMIVITGRSRENVNRVSNECQQLSPKKLKPLEVIADITIDDDAKRLIQSTIQMFGRLDLLINNAGYAQITSIFDPKSLDTFDKVMRLDVRATINLTLMAAPYLEQTRGNIINISSVCGTKPLVGFYGYCMAKAAIDMFTRVSALELGPKGIRVNCVDPGGVRTNFLNAIGLNAEQVAQQEEFLRRSSPIGIIGEPNDVADLVVYVGSEYAKFMTGSCLLIDGGALYSALALATSS</sequence>
<proteinExistence type="predicted"/>
<organism evidence="2 3">
    <name type="scientific">Dermatophagoides farinae</name>
    <name type="common">American house dust mite</name>
    <dbReference type="NCBI Taxonomy" id="6954"/>
    <lineage>
        <taxon>Eukaryota</taxon>
        <taxon>Metazoa</taxon>
        <taxon>Ecdysozoa</taxon>
        <taxon>Arthropoda</taxon>
        <taxon>Chelicerata</taxon>
        <taxon>Arachnida</taxon>
        <taxon>Acari</taxon>
        <taxon>Acariformes</taxon>
        <taxon>Sarcoptiformes</taxon>
        <taxon>Astigmata</taxon>
        <taxon>Psoroptidia</taxon>
        <taxon>Analgoidea</taxon>
        <taxon>Pyroglyphidae</taxon>
        <taxon>Dermatophagoidinae</taxon>
        <taxon>Dermatophagoides</taxon>
    </lineage>
</organism>
<dbReference type="PRINTS" id="PR00080">
    <property type="entry name" value="SDRFAMILY"/>
</dbReference>
<dbReference type="SUPFAM" id="SSF51735">
    <property type="entry name" value="NAD(P)-binding Rossmann-fold domains"/>
    <property type="match status" value="1"/>
</dbReference>
<dbReference type="Pfam" id="PF13561">
    <property type="entry name" value="adh_short_C2"/>
    <property type="match status" value="1"/>
</dbReference>
<dbReference type="PANTHER" id="PTHR43975:SF2">
    <property type="entry name" value="EG:BACR7A4.14 PROTEIN-RELATED"/>
    <property type="match status" value="1"/>
</dbReference>
<dbReference type="Proteomes" id="UP000790347">
    <property type="component" value="Unassembled WGS sequence"/>
</dbReference>
<dbReference type="InterPro" id="IPR002347">
    <property type="entry name" value="SDR_fam"/>
</dbReference>
<dbReference type="OrthoDB" id="6512284at2759"/>
<dbReference type="AlphaFoldDB" id="A0A922HT59"/>
<protein>
    <recommendedName>
        <fullName evidence="1">Ketoreductase domain-containing protein</fullName>
    </recommendedName>
</protein>
<comment type="caution">
    <text evidence="2">The sequence shown here is derived from an EMBL/GenBank/DDBJ whole genome shotgun (WGS) entry which is preliminary data.</text>
</comment>
<name>A0A922HT59_DERFA</name>
<dbReference type="Gene3D" id="3.40.50.720">
    <property type="entry name" value="NAD(P)-binding Rossmann-like Domain"/>
    <property type="match status" value="1"/>
</dbReference>
<dbReference type="FunFam" id="3.40.50.720:FF:000084">
    <property type="entry name" value="Short-chain dehydrogenase reductase"/>
    <property type="match status" value="1"/>
</dbReference>
<dbReference type="PANTHER" id="PTHR43975">
    <property type="entry name" value="ZGC:101858"/>
    <property type="match status" value="1"/>
</dbReference>
<accession>A0A922HT59</accession>
<evidence type="ECO:0000313" key="2">
    <source>
        <dbReference type="EMBL" id="KAH9506835.1"/>
    </source>
</evidence>
<evidence type="ECO:0000259" key="1">
    <source>
        <dbReference type="SMART" id="SM00822"/>
    </source>
</evidence>
<feature type="domain" description="Ketoreductase" evidence="1">
    <location>
        <begin position="28"/>
        <end position="210"/>
    </location>
</feature>